<reference evidence="1" key="1">
    <citation type="submission" date="2022-10" db="EMBL/GenBank/DDBJ databases">
        <title>Two novel species of Flavobacterium.</title>
        <authorList>
            <person name="Liu Q."/>
            <person name="Xin Y.-H."/>
        </authorList>
    </citation>
    <scope>NUCLEOTIDE SEQUENCE</scope>
    <source>
        <strain evidence="1">LS1R49</strain>
    </source>
</reference>
<organism evidence="1 2">
    <name type="scientific">Flavobacterium shii</name>
    <dbReference type="NCBI Taxonomy" id="2987687"/>
    <lineage>
        <taxon>Bacteria</taxon>
        <taxon>Pseudomonadati</taxon>
        <taxon>Bacteroidota</taxon>
        <taxon>Flavobacteriia</taxon>
        <taxon>Flavobacteriales</taxon>
        <taxon>Flavobacteriaceae</taxon>
        <taxon>Flavobacterium</taxon>
    </lineage>
</organism>
<dbReference type="Proteomes" id="UP001151079">
    <property type="component" value="Unassembled WGS sequence"/>
</dbReference>
<proteinExistence type="predicted"/>
<keyword evidence="2" id="KW-1185">Reference proteome</keyword>
<sequence>MKPTFDKEDLDTIEKILGIPFITDYYVKGEVCFANDDEIRGEFRESFDRFHVLSYINAIIDQSINEESNKPSKTNFIKIPYPKDSAYFWKLVAIGEKLEKNYLIENTKTKNQIEIKWYNLKK</sequence>
<name>A0A9X2ZFU4_9FLAO</name>
<evidence type="ECO:0000313" key="2">
    <source>
        <dbReference type="Proteomes" id="UP001151079"/>
    </source>
</evidence>
<accession>A0A9X2ZFU4</accession>
<dbReference type="AlphaFoldDB" id="A0A9X2ZFU4"/>
<gene>
    <name evidence="1" type="ORF">OIU83_13205</name>
</gene>
<evidence type="ECO:0000313" key="1">
    <source>
        <dbReference type="EMBL" id="MCV9928620.1"/>
    </source>
</evidence>
<dbReference type="EMBL" id="JAOZEW010000013">
    <property type="protein sequence ID" value="MCV9928620.1"/>
    <property type="molecule type" value="Genomic_DNA"/>
</dbReference>
<dbReference type="RefSeq" id="WP_264206732.1">
    <property type="nucleotide sequence ID" value="NZ_JAOZEW010000013.1"/>
</dbReference>
<protein>
    <submittedName>
        <fullName evidence="1">Uncharacterized protein</fullName>
    </submittedName>
</protein>
<comment type="caution">
    <text evidence="1">The sequence shown here is derived from an EMBL/GenBank/DDBJ whole genome shotgun (WGS) entry which is preliminary data.</text>
</comment>